<organism evidence="1 2">
    <name type="scientific">Penicillium argentinense</name>
    <dbReference type="NCBI Taxonomy" id="1131581"/>
    <lineage>
        <taxon>Eukaryota</taxon>
        <taxon>Fungi</taxon>
        <taxon>Dikarya</taxon>
        <taxon>Ascomycota</taxon>
        <taxon>Pezizomycotina</taxon>
        <taxon>Eurotiomycetes</taxon>
        <taxon>Eurotiomycetidae</taxon>
        <taxon>Eurotiales</taxon>
        <taxon>Aspergillaceae</taxon>
        <taxon>Penicillium</taxon>
    </lineage>
</organism>
<protein>
    <submittedName>
        <fullName evidence="1">Uncharacterized protein</fullName>
    </submittedName>
</protein>
<keyword evidence="2" id="KW-1185">Reference proteome</keyword>
<gene>
    <name evidence="1" type="ORF">N7532_004817</name>
</gene>
<evidence type="ECO:0000313" key="1">
    <source>
        <dbReference type="EMBL" id="KAJ5097816.1"/>
    </source>
</evidence>
<reference evidence="1" key="2">
    <citation type="journal article" date="2023" name="IMA Fungus">
        <title>Comparative genomic study of the Penicillium genus elucidates a diverse pangenome and 15 lateral gene transfer events.</title>
        <authorList>
            <person name="Petersen C."/>
            <person name="Sorensen T."/>
            <person name="Nielsen M.R."/>
            <person name="Sondergaard T.E."/>
            <person name="Sorensen J.L."/>
            <person name="Fitzpatrick D.A."/>
            <person name="Frisvad J.C."/>
            <person name="Nielsen K.L."/>
        </authorList>
    </citation>
    <scope>NUCLEOTIDE SEQUENCE</scope>
    <source>
        <strain evidence="1">IBT 30761</strain>
    </source>
</reference>
<accession>A0A9W9K9S0</accession>
<sequence length="444" mass="51779">MAHQAHSLPWHTLAANFEQRRVGKCKYLLAPLNKPRQGKQITHFTVAFARALTEFSATERCKYSPAINVRTSIEDDDDIVSETAIQRLNDLFYQVRDETRKAKNCNVGPDKPPFPLPQLSTRSYSTDWAGNVIRTEEEIAAYDEELQKKRNAPRSARCWKNVDWWRGHAETTDVLTMWLILGEMETLFKIARYAPETVKRMWSWNDHYDHCGLKQLMERTVDFYIGMNVLYCKPEWYAEGENAWQSYFDEKMVRTDRYERELERYRTGWPFGNPSAPLTTAELPPAEWVPIKFIRRKDYRSTPIYKSMLSEGKNCHALGPYRPLKPGYAWSIPHWQFFGYSAIIGLGGWPTATQSPPADPLKNGGGQGLRNYLKICWEILVRLDNFMRELDVRIDWQQVASDSIADWYRFEPIGRDKWCIGAWRLGLAGDLDMTRCGFTVERFV</sequence>
<dbReference type="AlphaFoldDB" id="A0A9W9K9S0"/>
<evidence type="ECO:0000313" key="2">
    <source>
        <dbReference type="Proteomes" id="UP001149074"/>
    </source>
</evidence>
<comment type="caution">
    <text evidence="1">The sequence shown here is derived from an EMBL/GenBank/DDBJ whole genome shotgun (WGS) entry which is preliminary data.</text>
</comment>
<reference evidence="1" key="1">
    <citation type="submission" date="2022-11" db="EMBL/GenBank/DDBJ databases">
        <authorList>
            <person name="Petersen C."/>
        </authorList>
    </citation>
    <scope>NUCLEOTIDE SEQUENCE</scope>
    <source>
        <strain evidence="1">IBT 30761</strain>
    </source>
</reference>
<dbReference type="Proteomes" id="UP001149074">
    <property type="component" value="Unassembled WGS sequence"/>
</dbReference>
<name>A0A9W9K9S0_9EURO</name>
<dbReference type="RefSeq" id="XP_056473470.1">
    <property type="nucleotide sequence ID" value="XM_056617311.1"/>
</dbReference>
<dbReference type="OrthoDB" id="3204049at2759"/>
<dbReference type="EMBL" id="JAPQKI010000005">
    <property type="protein sequence ID" value="KAJ5097816.1"/>
    <property type="molecule type" value="Genomic_DNA"/>
</dbReference>
<proteinExistence type="predicted"/>
<dbReference type="GeneID" id="81356290"/>